<organism evidence="2 4">
    <name type="scientific">Didymodactylos carnosus</name>
    <dbReference type="NCBI Taxonomy" id="1234261"/>
    <lineage>
        <taxon>Eukaryota</taxon>
        <taxon>Metazoa</taxon>
        <taxon>Spiralia</taxon>
        <taxon>Gnathifera</taxon>
        <taxon>Rotifera</taxon>
        <taxon>Eurotatoria</taxon>
        <taxon>Bdelloidea</taxon>
        <taxon>Philodinida</taxon>
        <taxon>Philodinidae</taxon>
        <taxon>Didymodactylos</taxon>
    </lineage>
</organism>
<dbReference type="EMBL" id="CAJNOK010016348">
    <property type="protein sequence ID" value="CAF1243534.1"/>
    <property type="molecule type" value="Genomic_DNA"/>
</dbReference>
<dbReference type="Proteomes" id="UP000682733">
    <property type="component" value="Unassembled WGS sequence"/>
</dbReference>
<evidence type="ECO:0000313" key="3">
    <source>
        <dbReference type="EMBL" id="CAF4050965.1"/>
    </source>
</evidence>
<comment type="caution">
    <text evidence="2">The sequence shown here is derived from an EMBL/GenBank/DDBJ whole genome shotgun (WGS) entry which is preliminary data.</text>
</comment>
<protein>
    <submittedName>
        <fullName evidence="2">Uncharacterized protein</fullName>
    </submittedName>
</protein>
<dbReference type="EMBL" id="CAJOBA010037893">
    <property type="protein sequence ID" value="CAF4050965.1"/>
    <property type="molecule type" value="Genomic_DNA"/>
</dbReference>
<proteinExistence type="predicted"/>
<evidence type="ECO:0000313" key="4">
    <source>
        <dbReference type="Proteomes" id="UP000677228"/>
    </source>
</evidence>
<dbReference type="AlphaFoldDB" id="A0A8S2ELK3"/>
<feature type="region of interest" description="Disordered" evidence="1">
    <location>
        <begin position="1"/>
        <end position="51"/>
    </location>
</feature>
<dbReference type="Proteomes" id="UP000677228">
    <property type="component" value="Unassembled WGS sequence"/>
</dbReference>
<gene>
    <name evidence="2" type="ORF">OVA965_LOCUS25936</name>
    <name evidence="3" type="ORF">TMI583_LOCUS26665</name>
</gene>
<sequence>MRRSPSRGQRSRNDQNLYNLSNLLKRMRSQQVSRGRCSNDKRYSSFGNSSISPTVSRPIIPSLPTTIKHPAVVQRFHMNYLPMMQLHPKDVLPSRQPTFNPTFQSNLLFPLGDLRNYRQSRHSVQEDFERRRHGSGNFILQRQRPEKQNFNNTAYCFAYFTIIIVGTKRIVIGGWGGGAFQINYNWDEKPCAPGIDGKHICERNYTDRLPHTIKCIETFEDDDPFPKRYLCLCSMPANKFNVIYWRGCENVNITLIAETNVATCKKYRKMNCFIYLITTITIILL</sequence>
<evidence type="ECO:0000256" key="1">
    <source>
        <dbReference type="SAM" id="MobiDB-lite"/>
    </source>
</evidence>
<reference evidence="2" key="1">
    <citation type="submission" date="2021-02" db="EMBL/GenBank/DDBJ databases">
        <authorList>
            <person name="Nowell W R."/>
        </authorList>
    </citation>
    <scope>NUCLEOTIDE SEQUENCE</scope>
</reference>
<name>A0A8S2ELK3_9BILA</name>
<accession>A0A8S2ELK3</accession>
<evidence type="ECO:0000313" key="2">
    <source>
        <dbReference type="EMBL" id="CAF1243534.1"/>
    </source>
</evidence>